<accession>A0AAV4YCS0</accession>
<evidence type="ECO:0000256" key="1">
    <source>
        <dbReference type="SAM" id="MobiDB-lite"/>
    </source>
</evidence>
<comment type="caution">
    <text evidence="2">The sequence shown here is derived from an EMBL/GenBank/DDBJ whole genome shotgun (WGS) entry which is preliminary data.</text>
</comment>
<name>A0AAV4YCS0_CAEEX</name>
<proteinExistence type="predicted"/>
<feature type="non-terminal residue" evidence="2">
    <location>
        <position position="1"/>
    </location>
</feature>
<evidence type="ECO:0000313" key="2">
    <source>
        <dbReference type="EMBL" id="GIZ04181.1"/>
    </source>
</evidence>
<protein>
    <submittedName>
        <fullName evidence="2">Uncharacterized protein</fullName>
    </submittedName>
</protein>
<dbReference type="Proteomes" id="UP001054945">
    <property type="component" value="Unassembled WGS sequence"/>
</dbReference>
<dbReference type="AlphaFoldDB" id="A0AAV4YCS0"/>
<feature type="region of interest" description="Disordered" evidence="1">
    <location>
        <begin position="50"/>
        <end position="70"/>
    </location>
</feature>
<organism evidence="2 3">
    <name type="scientific">Caerostris extrusa</name>
    <name type="common">Bark spider</name>
    <name type="synonym">Caerostris bankana</name>
    <dbReference type="NCBI Taxonomy" id="172846"/>
    <lineage>
        <taxon>Eukaryota</taxon>
        <taxon>Metazoa</taxon>
        <taxon>Ecdysozoa</taxon>
        <taxon>Arthropoda</taxon>
        <taxon>Chelicerata</taxon>
        <taxon>Arachnida</taxon>
        <taxon>Araneae</taxon>
        <taxon>Araneomorphae</taxon>
        <taxon>Entelegynae</taxon>
        <taxon>Araneoidea</taxon>
        <taxon>Araneidae</taxon>
        <taxon>Caerostris</taxon>
    </lineage>
</organism>
<dbReference type="EMBL" id="BPLR01019045">
    <property type="protein sequence ID" value="GIZ04181.1"/>
    <property type="molecule type" value="Genomic_DNA"/>
</dbReference>
<sequence>NVALRKNDESAKDARRTNDELKFIYSENDVSKSSDLYLALPKAGADIARKRTKSDHVASGNSQGQSRDVEKPSACFVFRTSIEFRTNNRRKILN</sequence>
<reference evidence="2 3" key="1">
    <citation type="submission" date="2021-06" db="EMBL/GenBank/DDBJ databases">
        <title>Caerostris extrusa draft genome.</title>
        <authorList>
            <person name="Kono N."/>
            <person name="Arakawa K."/>
        </authorList>
    </citation>
    <scope>NUCLEOTIDE SEQUENCE [LARGE SCALE GENOMIC DNA]</scope>
</reference>
<keyword evidence="3" id="KW-1185">Reference proteome</keyword>
<gene>
    <name evidence="2" type="ORF">CEXT_757011</name>
</gene>
<evidence type="ECO:0000313" key="3">
    <source>
        <dbReference type="Proteomes" id="UP001054945"/>
    </source>
</evidence>